<dbReference type="SUPFAM" id="SSF50249">
    <property type="entry name" value="Nucleic acid-binding proteins"/>
    <property type="match status" value="1"/>
</dbReference>
<dbReference type="Pfam" id="PF01796">
    <property type="entry name" value="OB_ChsH2_C"/>
    <property type="match status" value="1"/>
</dbReference>
<dbReference type="EMBL" id="JZWI01000052">
    <property type="protein sequence ID" value="KLN52480.1"/>
    <property type="molecule type" value="Genomic_DNA"/>
</dbReference>
<keyword evidence="3" id="KW-1185">Reference proteome</keyword>
<dbReference type="InterPro" id="IPR002878">
    <property type="entry name" value="ChsH2_C"/>
</dbReference>
<sequence>MKIIKRTDSHIRDTPGGMVLVATQAGGQPPQFPPIEFVHHDQPIEEIETGPAGSLYSFTVVHPGKDKPAYALAMVDFESGVRAFGRLLFDGSPPAIESRVRVVPFALPDGTPDYAFQEQ</sequence>
<feature type="domain" description="ChsH2 C-terminal OB-fold" evidence="1">
    <location>
        <begin position="49"/>
        <end position="103"/>
    </location>
</feature>
<accession>A0A0H2M5Z8</accession>
<evidence type="ECO:0000259" key="1">
    <source>
        <dbReference type="Pfam" id="PF01796"/>
    </source>
</evidence>
<proteinExistence type="predicted"/>
<protein>
    <recommendedName>
        <fullName evidence="1">ChsH2 C-terminal OB-fold domain-containing protein</fullName>
    </recommendedName>
</protein>
<dbReference type="AlphaFoldDB" id="A0A0H2M5Z8"/>
<gene>
    <name evidence="2" type="ORF">VPARA_64190</name>
</gene>
<comment type="caution">
    <text evidence="2">The sequence shown here is derived from an EMBL/GenBank/DDBJ whole genome shotgun (WGS) entry which is preliminary data.</text>
</comment>
<dbReference type="Proteomes" id="UP000035170">
    <property type="component" value="Unassembled WGS sequence"/>
</dbReference>
<dbReference type="RefSeq" id="WP_047787480.1">
    <property type="nucleotide sequence ID" value="NZ_JZWI01000052.1"/>
</dbReference>
<reference evidence="2 3" key="1">
    <citation type="submission" date="2015-03" db="EMBL/GenBank/DDBJ databases">
        <title>Genome sequence of Variovorax paradoxus TBEA6.</title>
        <authorList>
            <person name="Poehlein A."/>
            <person name="Schuldes J."/>
            <person name="Wuebbeler J.H."/>
            <person name="Hiessl S."/>
            <person name="Steinbuechel A."/>
            <person name="Daniel R."/>
        </authorList>
    </citation>
    <scope>NUCLEOTIDE SEQUENCE [LARGE SCALE GENOMIC DNA]</scope>
    <source>
        <strain evidence="2 3">TBEA6</strain>
    </source>
</reference>
<evidence type="ECO:0000313" key="3">
    <source>
        <dbReference type="Proteomes" id="UP000035170"/>
    </source>
</evidence>
<organism evidence="2 3">
    <name type="scientific">Variovorax paradoxus</name>
    <dbReference type="NCBI Taxonomy" id="34073"/>
    <lineage>
        <taxon>Bacteria</taxon>
        <taxon>Pseudomonadati</taxon>
        <taxon>Pseudomonadota</taxon>
        <taxon>Betaproteobacteria</taxon>
        <taxon>Burkholderiales</taxon>
        <taxon>Comamonadaceae</taxon>
        <taxon>Variovorax</taxon>
    </lineage>
</organism>
<dbReference type="InterPro" id="IPR012340">
    <property type="entry name" value="NA-bd_OB-fold"/>
</dbReference>
<name>A0A0H2M5Z8_VARPD</name>
<dbReference type="PATRIC" id="fig|34073.19.peg.6610"/>
<evidence type="ECO:0000313" key="2">
    <source>
        <dbReference type="EMBL" id="KLN52480.1"/>
    </source>
</evidence>